<evidence type="ECO:0000313" key="1">
    <source>
        <dbReference type="EMBL" id="VBB69813.1"/>
    </source>
</evidence>
<gene>
    <name evidence="1" type="ORF">RIEGSTA812A_PEG_1286</name>
</gene>
<protein>
    <submittedName>
        <fullName evidence="1">Uncharacterized protein</fullName>
    </submittedName>
</protein>
<dbReference type="AlphaFoldDB" id="A0A484HAF1"/>
<sequence length="73" mass="8027">MAEKLLQQNLTAIKEVQSGSGGLAATSYLFLPFCSPTGRIRLRQAKSLLLTTQSLQLRFLLCAFTPSDQDLLL</sequence>
<reference evidence="1" key="1">
    <citation type="submission" date="2018-10" db="EMBL/GenBank/DDBJ databases">
        <authorList>
            <person name="Gruber-Vodicka H."/>
            <person name="Jaeckle O."/>
        </authorList>
    </citation>
    <scope>NUCLEOTIDE SEQUENCE</scope>
</reference>
<dbReference type="EMBL" id="LR026963">
    <property type="protein sequence ID" value="VBB69813.1"/>
    <property type="molecule type" value="Genomic_DNA"/>
</dbReference>
<accession>A0A484HAF1</accession>
<name>A0A484HAF1_9ZZZZ</name>
<organism evidence="1">
    <name type="scientific">invertebrate metagenome</name>
    <dbReference type="NCBI Taxonomy" id="1711999"/>
    <lineage>
        <taxon>unclassified sequences</taxon>
        <taxon>metagenomes</taxon>
        <taxon>organismal metagenomes</taxon>
    </lineage>
</organism>
<proteinExistence type="predicted"/>